<dbReference type="AlphaFoldDB" id="A0A1D1UH41"/>
<gene>
    <name evidence="2" type="primary">RvY_00627-1</name>
    <name evidence="2" type="synonym">RvY_00627.1</name>
    <name evidence="2" type="ORF">RvY_00627</name>
</gene>
<sequence length="84" mass="9193">MASSVLDFCSRLLHHLTHLCRKRFVLAPDNLPVSSLVLVEGRKKTGHPGQSNSNATVHDDGSITTVDYTLGAANQHSVFLTFVY</sequence>
<accession>A0A1D1UH41</accession>
<keyword evidence="3" id="KW-1185">Reference proteome</keyword>
<feature type="region of interest" description="Disordered" evidence="1">
    <location>
        <begin position="42"/>
        <end position="61"/>
    </location>
</feature>
<dbReference type="EMBL" id="BDGG01000001">
    <property type="protein sequence ID" value="GAU87830.1"/>
    <property type="molecule type" value="Genomic_DNA"/>
</dbReference>
<feature type="compositionally biased region" description="Polar residues" evidence="1">
    <location>
        <begin position="48"/>
        <end position="61"/>
    </location>
</feature>
<protein>
    <submittedName>
        <fullName evidence="2">Uncharacterized protein</fullName>
    </submittedName>
</protein>
<evidence type="ECO:0000313" key="2">
    <source>
        <dbReference type="EMBL" id="GAU87830.1"/>
    </source>
</evidence>
<name>A0A1D1UH41_RAMVA</name>
<organism evidence="2 3">
    <name type="scientific">Ramazzottius varieornatus</name>
    <name type="common">Water bear</name>
    <name type="synonym">Tardigrade</name>
    <dbReference type="NCBI Taxonomy" id="947166"/>
    <lineage>
        <taxon>Eukaryota</taxon>
        <taxon>Metazoa</taxon>
        <taxon>Ecdysozoa</taxon>
        <taxon>Tardigrada</taxon>
        <taxon>Eutardigrada</taxon>
        <taxon>Parachela</taxon>
        <taxon>Hypsibioidea</taxon>
        <taxon>Ramazzottiidae</taxon>
        <taxon>Ramazzottius</taxon>
    </lineage>
</organism>
<reference evidence="2 3" key="1">
    <citation type="journal article" date="2016" name="Nat. Commun.">
        <title>Extremotolerant tardigrade genome and improved radiotolerance of human cultured cells by tardigrade-unique protein.</title>
        <authorList>
            <person name="Hashimoto T."/>
            <person name="Horikawa D.D."/>
            <person name="Saito Y."/>
            <person name="Kuwahara H."/>
            <person name="Kozuka-Hata H."/>
            <person name="Shin-I T."/>
            <person name="Minakuchi Y."/>
            <person name="Ohishi K."/>
            <person name="Motoyama A."/>
            <person name="Aizu T."/>
            <person name="Enomoto A."/>
            <person name="Kondo K."/>
            <person name="Tanaka S."/>
            <person name="Hara Y."/>
            <person name="Koshikawa S."/>
            <person name="Sagara H."/>
            <person name="Miura T."/>
            <person name="Yokobori S."/>
            <person name="Miyagawa K."/>
            <person name="Suzuki Y."/>
            <person name="Kubo T."/>
            <person name="Oyama M."/>
            <person name="Kohara Y."/>
            <person name="Fujiyama A."/>
            <person name="Arakawa K."/>
            <person name="Katayama T."/>
            <person name="Toyoda A."/>
            <person name="Kunieda T."/>
        </authorList>
    </citation>
    <scope>NUCLEOTIDE SEQUENCE [LARGE SCALE GENOMIC DNA]</scope>
    <source>
        <strain evidence="2 3">YOKOZUNA-1</strain>
    </source>
</reference>
<evidence type="ECO:0000256" key="1">
    <source>
        <dbReference type="SAM" id="MobiDB-lite"/>
    </source>
</evidence>
<evidence type="ECO:0000313" key="3">
    <source>
        <dbReference type="Proteomes" id="UP000186922"/>
    </source>
</evidence>
<comment type="caution">
    <text evidence="2">The sequence shown here is derived from an EMBL/GenBank/DDBJ whole genome shotgun (WGS) entry which is preliminary data.</text>
</comment>
<proteinExistence type="predicted"/>
<dbReference type="Proteomes" id="UP000186922">
    <property type="component" value="Unassembled WGS sequence"/>
</dbReference>